<comment type="subcellular location">
    <subcellularLocation>
        <location evidence="1 7">Cell membrane</location>
        <topology evidence="1 7">Multi-pass membrane protein</topology>
    </subcellularLocation>
</comment>
<dbReference type="PANTHER" id="PTHR43163:SF6">
    <property type="entry name" value="DIPEPTIDE TRANSPORT SYSTEM PERMEASE PROTEIN DPPB-RELATED"/>
    <property type="match status" value="1"/>
</dbReference>
<name>A0ABT8YI80_9HYPH</name>
<evidence type="ECO:0000256" key="4">
    <source>
        <dbReference type="ARBA" id="ARBA00022692"/>
    </source>
</evidence>
<comment type="caution">
    <text evidence="9">The sequence shown here is derived from an EMBL/GenBank/DDBJ whole genome shotgun (WGS) entry which is preliminary data.</text>
</comment>
<feature type="domain" description="ABC transmembrane type-1" evidence="8">
    <location>
        <begin position="95"/>
        <end position="300"/>
    </location>
</feature>
<evidence type="ECO:0000256" key="3">
    <source>
        <dbReference type="ARBA" id="ARBA00022475"/>
    </source>
</evidence>
<feature type="transmembrane region" description="Helical" evidence="7">
    <location>
        <begin position="281"/>
        <end position="307"/>
    </location>
</feature>
<dbReference type="EMBL" id="JAUOZU010000005">
    <property type="protein sequence ID" value="MDO6963299.1"/>
    <property type="molecule type" value="Genomic_DNA"/>
</dbReference>
<evidence type="ECO:0000256" key="1">
    <source>
        <dbReference type="ARBA" id="ARBA00004651"/>
    </source>
</evidence>
<keyword evidence="4 7" id="KW-0812">Transmembrane</keyword>
<accession>A0ABT8YI80</accession>
<organism evidence="9 10">
    <name type="scientific">Rhizobium alvei</name>
    <dbReference type="NCBI Taxonomy" id="1132659"/>
    <lineage>
        <taxon>Bacteria</taxon>
        <taxon>Pseudomonadati</taxon>
        <taxon>Pseudomonadota</taxon>
        <taxon>Alphaproteobacteria</taxon>
        <taxon>Hyphomicrobiales</taxon>
        <taxon>Rhizobiaceae</taxon>
        <taxon>Rhizobium/Agrobacterium group</taxon>
        <taxon>Rhizobium</taxon>
    </lineage>
</organism>
<proteinExistence type="inferred from homology"/>
<reference evidence="9" key="2">
    <citation type="submission" date="2023-07" db="EMBL/GenBank/DDBJ databases">
        <authorList>
            <person name="Shen H."/>
        </authorList>
    </citation>
    <scope>NUCLEOTIDE SEQUENCE</scope>
    <source>
        <strain evidence="9">TNR-22</strain>
    </source>
</reference>
<dbReference type="Pfam" id="PF00528">
    <property type="entry name" value="BPD_transp_1"/>
    <property type="match status" value="1"/>
</dbReference>
<gene>
    <name evidence="9" type="ORF">Q4481_04975</name>
</gene>
<comment type="similarity">
    <text evidence="7">Belongs to the binding-protein-dependent transport system permease family.</text>
</comment>
<keyword evidence="5 7" id="KW-1133">Transmembrane helix</keyword>
<feature type="transmembrane region" description="Helical" evidence="7">
    <location>
        <begin position="99"/>
        <end position="122"/>
    </location>
</feature>
<dbReference type="Pfam" id="PF19300">
    <property type="entry name" value="BPD_transp_1_N"/>
    <property type="match status" value="1"/>
</dbReference>
<reference evidence="9" key="1">
    <citation type="journal article" date="2015" name="Int. J. Syst. Evol. Microbiol.">
        <title>Rhizobium alvei sp. nov., isolated from a freshwater river.</title>
        <authorList>
            <person name="Sheu S.Y."/>
            <person name="Huang H.W."/>
            <person name="Young C.C."/>
            <person name="Chen W.M."/>
        </authorList>
    </citation>
    <scope>NUCLEOTIDE SEQUENCE</scope>
    <source>
        <strain evidence="9">TNR-22</strain>
    </source>
</reference>
<dbReference type="InterPro" id="IPR035906">
    <property type="entry name" value="MetI-like_sf"/>
</dbReference>
<sequence length="318" mass="34442">MLRLLTTRILLGILTLLAVSVLIFAATEILPGDVASAVLGQGATPETLKVFRAELGLDRPAYVRYFEWLGNVLQGDFGKSLTNKRDILKSITPRFQNTLFLAGFAALIAVPLSVGLGILAAINEGKWIDRVANIVSLATISVPEFFIAYVLILFFAVQLAWFPSLATVYAGMPVLTKMYITALPAVTLTMLVAAHMLRMTRSSVLSIMSQPYIEMAFLKGLSRSRVILRHALPNAAAPIIAVIALNLAYLIVGVVVIEKVFNYPGIGQFMVDGVTKRDLPVVQACGLVFAGAFIILNTTADVLSILVNPRLRKPTMGK</sequence>
<evidence type="ECO:0000259" key="8">
    <source>
        <dbReference type="PROSITE" id="PS50928"/>
    </source>
</evidence>
<evidence type="ECO:0000313" key="10">
    <source>
        <dbReference type="Proteomes" id="UP001174932"/>
    </source>
</evidence>
<dbReference type="CDD" id="cd06261">
    <property type="entry name" value="TM_PBP2"/>
    <property type="match status" value="1"/>
</dbReference>
<evidence type="ECO:0000313" key="9">
    <source>
        <dbReference type="EMBL" id="MDO6963299.1"/>
    </source>
</evidence>
<protein>
    <submittedName>
        <fullName evidence="9">ABC transporter permease</fullName>
    </submittedName>
</protein>
<feature type="transmembrane region" description="Helical" evidence="7">
    <location>
        <begin position="235"/>
        <end position="261"/>
    </location>
</feature>
<dbReference type="InterPro" id="IPR045621">
    <property type="entry name" value="BPD_transp_1_N"/>
</dbReference>
<dbReference type="Proteomes" id="UP001174932">
    <property type="component" value="Unassembled WGS sequence"/>
</dbReference>
<dbReference type="Gene3D" id="1.10.3720.10">
    <property type="entry name" value="MetI-like"/>
    <property type="match status" value="1"/>
</dbReference>
<keyword evidence="6 7" id="KW-0472">Membrane</keyword>
<dbReference type="RefSeq" id="WP_304375216.1">
    <property type="nucleotide sequence ID" value="NZ_JAUOZU010000005.1"/>
</dbReference>
<keyword evidence="2 7" id="KW-0813">Transport</keyword>
<dbReference type="PROSITE" id="PS50928">
    <property type="entry name" value="ABC_TM1"/>
    <property type="match status" value="1"/>
</dbReference>
<evidence type="ECO:0000256" key="2">
    <source>
        <dbReference type="ARBA" id="ARBA00022448"/>
    </source>
</evidence>
<feature type="transmembrane region" description="Helical" evidence="7">
    <location>
        <begin position="134"/>
        <end position="158"/>
    </location>
</feature>
<evidence type="ECO:0000256" key="5">
    <source>
        <dbReference type="ARBA" id="ARBA00022989"/>
    </source>
</evidence>
<dbReference type="InterPro" id="IPR000515">
    <property type="entry name" value="MetI-like"/>
</dbReference>
<evidence type="ECO:0000256" key="6">
    <source>
        <dbReference type="ARBA" id="ARBA00023136"/>
    </source>
</evidence>
<evidence type="ECO:0000256" key="7">
    <source>
        <dbReference type="RuleBase" id="RU363032"/>
    </source>
</evidence>
<dbReference type="PANTHER" id="PTHR43163">
    <property type="entry name" value="DIPEPTIDE TRANSPORT SYSTEM PERMEASE PROTEIN DPPB-RELATED"/>
    <property type="match status" value="1"/>
</dbReference>
<keyword evidence="10" id="KW-1185">Reference proteome</keyword>
<feature type="transmembrane region" description="Helical" evidence="7">
    <location>
        <begin position="178"/>
        <end position="197"/>
    </location>
</feature>
<keyword evidence="3" id="KW-1003">Cell membrane</keyword>
<dbReference type="SUPFAM" id="SSF161098">
    <property type="entry name" value="MetI-like"/>
    <property type="match status" value="1"/>
</dbReference>